<feature type="transmembrane region" description="Helical" evidence="8">
    <location>
        <begin position="110"/>
        <end position="129"/>
    </location>
</feature>
<gene>
    <name evidence="10" type="ORF">PAC_00136</name>
</gene>
<dbReference type="PROSITE" id="PS50850">
    <property type="entry name" value="MFS"/>
    <property type="match status" value="1"/>
</dbReference>
<feature type="transmembrane region" description="Helical" evidence="8">
    <location>
        <begin position="294"/>
        <end position="320"/>
    </location>
</feature>
<evidence type="ECO:0000256" key="8">
    <source>
        <dbReference type="SAM" id="Phobius"/>
    </source>
</evidence>
<accession>A0A1L7WBX7</accession>
<dbReference type="Pfam" id="PF00083">
    <property type="entry name" value="Sugar_tr"/>
    <property type="match status" value="1"/>
</dbReference>
<dbReference type="FunFam" id="1.20.1250.20:FF:000134">
    <property type="entry name" value="MFS sugar transporter protein"/>
    <property type="match status" value="1"/>
</dbReference>
<dbReference type="Proteomes" id="UP000184330">
    <property type="component" value="Unassembled WGS sequence"/>
</dbReference>
<proteinExistence type="inferred from homology"/>
<dbReference type="PANTHER" id="PTHR48022:SF2">
    <property type="entry name" value="PLASTIDIC GLUCOSE TRANSPORTER 4"/>
    <property type="match status" value="1"/>
</dbReference>
<feature type="transmembrane region" description="Helical" evidence="8">
    <location>
        <begin position="49"/>
        <end position="71"/>
    </location>
</feature>
<dbReference type="GO" id="GO:0005351">
    <property type="term" value="F:carbohydrate:proton symporter activity"/>
    <property type="evidence" value="ECO:0007669"/>
    <property type="project" value="TreeGrafter"/>
</dbReference>
<protein>
    <submittedName>
        <fullName evidence="10">Related to transporter (Major facilitator superfamily)</fullName>
    </submittedName>
</protein>
<evidence type="ECO:0000313" key="10">
    <source>
        <dbReference type="EMBL" id="CZR50264.1"/>
    </source>
</evidence>
<feature type="transmembrane region" description="Helical" evidence="8">
    <location>
        <begin position="12"/>
        <end position="29"/>
    </location>
</feature>
<reference evidence="10 11" key="1">
    <citation type="submission" date="2016-03" db="EMBL/GenBank/DDBJ databases">
        <authorList>
            <person name="Ploux O."/>
        </authorList>
    </citation>
    <scope>NUCLEOTIDE SEQUENCE [LARGE SCALE GENOMIC DNA]</scope>
    <source>
        <strain evidence="10 11">UAMH 11012</strain>
    </source>
</reference>
<keyword evidence="4 8" id="KW-0812">Transmembrane</keyword>
<dbReference type="OrthoDB" id="6133115at2759"/>
<keyword evidence="3 7" id="KW-0813">Transport</keyword>
<dbReference type="SUPFAM" id="SSF103473">
    <property type="entry name" value="MFS general substrate transporter"/>
    <property type="match status" value="1"/>
</dbReference>
<dbReference type="PANTHER" id="PTHR48022">
    <property type="entry name" value="PLASTIDIC GLUCOSE TRANSPORTER 4"/>
    <property type="match status" value="1"/>
</dbReference>
<evidence type="ECO:0000256" key="7">
    <source>
        <dbReference type="RuleBase" id="RU003346"/>
    </source>
</evidence>
<dbReference type="AlphaFoldDB" id="A0A1L7WBX7"/>
<dbReference type="EMBL" id="FJOG01000001">
    <property type="protein sequence ID" value="CZR50264.1"/>
    <property type="molecule type" value="Genomic_DNA"/>
</dbReference>
<evidence type="ECO:0000256" key="5">
    <source>
        <dbReference type="ARBA" id="ARBA00022989"/>
    </source>
</evidence>
<dbReference type="InterPro" id="IPR036259">
    <property type="entry name" value="MFS_trans_sf"/>
</dbReference>
<keyword evidence="11" id="KW-1185">Reference proteome</keyword>
<feature type="domain" description="Major facilitator superfamily (MFS) profile" evidence="9">
    <location>
        <begin position="16"/>
        <end position="450"/>
    </location>
</feature>
<feature type="transmembrane region" description="Helical" evidence="8">
    <location>
        <begin position="261"/>
        <end position="282"/>
    </location>
</feature>
<name>A0A1L7WBX7_9HELO</name>
<feature type="transmembrane region" description="Helical" evidence="8">
    <location>
        <begin position="173"/>
        <end position="194"/>
    </location>
</feature>
<comment type="similarity">
    <text evidence="2 7">Belongs to the major facilitator superfamily. Sugar transporter (TC 2.A.1.1) family.</text>
</comment>
<dbReference type="InterPro" id="IPR005829">
    <property type="entry name" value="Sugar_transporter_CS"/>
</dbReference>
<dbReference type="Gene3D" id="1.20.1250.20">
    <property type="entry name" value="MFS general substrate transporter like domains"/>
    <property type="match status" value="1"/>
</dbReference>
<dbReference type="InterPro" id="IPR005828">
    <property type="entry name" value="MFS_sugar_transport-like"/>
</dbReference>
<dbReference type="InterPro" id="IPR003663">
    <property type="entry name" value="Sugar/inositol_transpt"/>
</dbReference>
<keyword evidence="5 8" id="KW-1133">Transmembrane helix</keyword>
<dbReference type="GO" id="GO:0016020">
    <property type="term" value="C:membrane"/>
    <property type="evidence" value="ECO:0007669"/>
    <property type="project" value="UniProtKB-SubCell"/>
</dbReference>
<dbReference type="PROSITE" id="PS00217">
    <property type="entry name" value="SUGAR_TRANSPORT_2"/>
    <property type="match status" value="1"/>
</dbReference>
<organism evidence="10 11">
    <name type="scientific">Phialocephala subalpina</name>
    <dbReference type="NCBI Taxonomy" id="576137"/>
    <lineage>
        <taxon>Eukaryota</taxon>
        <taxon>Fungi</taxon>
        <taxon>Dikarya</taxon>
        <taxon>Ascomycota</taxon>
        <taxon>Pezizomycotina</taxon>
        <taxon>Leotiomycetes</taxon>
        <taxon>Helotiales</taxon>
        <taxon>Mollisiaceae</taxon>
        <taxon>Phialocephala</taxon>
        <taxon>Phialocephala fortinii species complex</taxon>
    </lineage>
</organism>
<evidence type="ECO:0000256" key="2">
    <source>
        <dbReference type="ARBA" id="ARBA00010992"/>
    </source>
</evidence>
<feature type="transmembrane region" description="Helical" evidence="8">
    <location>
        <begin position="149"/>
        <end position="167"/>
    </location>
</feature>
<comment type="subcellular location">
    <subcellularLocation>
        <location evidence="1">Membrane</location>
        <topology evidence="1">Multi-pass membrane protein</topology>
    </subcellularLocation>
</comment>
<feature type="transmembrane region" description="Helical" evidence="8">
    <location>
        <begin position="427"/>
        <end position="446"/>
    </location>
</feature>
<feature type="transmembrane region" description="Helical" evidence="8">
    <location>
        <begin position="357"/>
        <end position="377"/>
    </location>
</feature>
<keyword evidence="6 8" id="KW-0472">Membrane</keyword>
<evidence type="ECO:0000256" key="1">
    <source>
        <dbReference type="ARBA" id="ARBA00004141"/>
    </source>
</evidence>
<feature type="transmembrane region" description="Helical" evidence="8">
    <location>
        <begin position="83"/>
        <end position="104"/>
    </location>
</feature>
<dbReference type="PRINTS" id="PR00171">
    <property type="entry name" value="SUGRTRNSPORT"/>
</dbReference>
<feature type="transmembrane region" description="Helical" evidence="8">
    <location>
        <begin position="398"/>
        <end position="415"/>
    </location>
</feature>
<feature type="transmembrane region" description="Helical" evidence="8">
    <location>
        <begin position="327"/>
        <end position="351"/>
    </location>
</feature>
<evidence type="ECO:0000259" key="9">
    <source>
        <dbReference type="PROSITE" id="PS50850"/>
    </source>
</evidence>
<evidence type="ECO:0000256" key="6">
    <source>
        <dbReference type="ARBA" id="ARBA00023136"/>
    </source>
</evidence>
<evidence type="ECO:0000256" key="3">
    <source>
        <dbReference type="ARBA" id="ARBA00022448"/>
    </source>
</evidence>
<dbReference type="InterPro" id="IPR050360">
    <property type="entry name" value="MFS_Sugar_Transporters"/>
</dbReference>
<dbReference type="NCBIfam" id="TIGR00879">
    <property type="entry name" value="SP"/>
    <property type="match status" value="1"/>
</dbReference>
<dbReference type="InterPro" id="IPR020846">
    <property type="entry name" value="MFS_dom"/>
</dbReference>
<sequence>MPKFISEHASAYNYFCAFFVCFGSLLWGYDSGIFSTAQAQTYFNEKFAPSPAVLGAIVSSYTAGGAIGCLLSDPIGKYSGRKGTMQFGAVVSIIGCTLQTAAVNVGMLCAGRVIAGLAIGIIYFAIPMYQSEIAPPEHRGSFVGLHSQFIGFGYAVANWIGFGVYFTTGPFTFRFPIGMQIAWGVILLCGSFWLPESPRYLIEVEKNEEAFKQLKRLRKKTDGDFLHKEFNQMSDQINWEKENEVSSLRGILAKPSYRKRLILGCGVQIGQQICGISAINYYQTKMYESLGIQGSLVLALAGVWGLTGPLANIFCLVFLVDRVKRRTLLFWGSIAMTMDIAIVMAFVAVYGGGPNEVANGFGIFFLILFGILFSLSWNSGCPVYCTEVFPTQIRAKGGAIATFWSFIIQIILAQASPTALANVGYRYYIFFIVMNLLTAVLVWFFLPETKGKTLEEISEVFGDTFVAIHIDENLKIEQPVNNVEKVALAKPLEDANYLEKI</sequence>
<evidence type="ECO:0000256" key="4">
    <source>
        <dbReference type="ARBA" id="ARBA00022692"/>
    </source>
</evidence>
<evidence type="ECO:0000313" key="11">
    <source>
        <dbReference type="Proteomes" id="UP000184330"/>
    </source>
</evidence>